<keyword evidence="6" id="KW-0690">Ribosome biogenesis</keyword>
<dbReference type="OrthoDB" id="10258631at2759"/>
<comment type="caution">
    <text evidence="21">The sequence shown here is derived from an EMBL/GenBank/DDBJ whole genome shotgun (WGS) entry which is preliminary data.</text>
</comment>
<comment type="subcellular location">
    <subcellularLocation>
        <location evidence="2">Cytoplasm</location>
    </subcellularLocation>
</comment>
<feature type="region of interest" description="Disordered" evidence="19">
    <location>
        <begin position="323"/>
        <end position="397"/>
    </location>
</feature>
<evidence type="ECO:0000256" key="13">
    <source>
        <dbReference type="ARBA" id="ARBA00022840"/>
    </source>
</evidence>
<dbReference type="PANTHER" id="PTHR45852">
    <property type="entry name" value="SER/THR-PROTEIN KINASE RIO2"/>
    <property type="match status" value="1"/>
</dbReference>
<evidence type="ECO:0000256" key="7">
    <source>
        <dbReference type="ARBA" id="ARBA00022527"/>
    </source>
</evidence>
<dbReference type="SUPFAM" id="SSF46785">
    <property type="entry name" value="Winged helix' DNA-binding domain"/>
    <property type="match status" value="1"/>
</dbReference>
<evidence type="ECO:0000256" key="11">
    <source>
        <dbReference type="ARBA" id="ARBA00022741"/>
    </source>
</evidence>
<gene>
    <name evidence="21" type="primary">rio2</name>
    <name evidence="21" type="ORF">GGI15_001656</name>
</gene>
<dbReference type="CDD" id="cd05144">
    <property type="entry name" value="RIO2_C"/>
    <property type="match status" value="1"/>
</dbReference>
<evidence type="ECO:0000256" key="5">
    <source>
        <dbReference type="ARBA" id="ARBA00022490"/>
    </source>
</evidence>
<keyword evidence="9 21" id="KW-0808">Transferase</keyword>
<dbReference type="InterPro" id="IPR036388">
    <property type="entry name" value="WH-like_DNA-bd_sf"/>
</dbReference>
<evidence type="ECO:0000256" key="12">
    <source>
        <dbReference type="ARBA" id="ARBA00022777"/>
    </source>
</evidence>
<dbReference type="GO" id="GO:0030688">
    <property type="term" value="C:preribosome, small subunit precursor"/>
    <property type="evidence" value="ECO:0007669"/>
    <property type="project" value="TreeGrafter"/>
</dbReference>
<evidence type="ECO:0000256" key="18">
    <source>
        <dbReference type="ARBA" id="ARBA00068837"/>
    </source>
</evidence>
<evidence type="ECO:0000256" key="16">
    <source>
        <dbReference type="ARBA" id="ARBA00048679"/>
    </source>
</evidence>
<comment type="similarity">
    <text evidence="3">Belongs to the protein kinase superfamily. RIO-type Ser/Thr kinase family.</text>
</comment>
<evidence type="ECO:0000256" key="1">
    <source>
        <dbReference type="ARBA" id="ARBA00001946"/>
    </source>
</evidence>
<dbReference type="EC" id="2.7.11.1" evidence="4"/>
<evidence type="ECO:0000256" key="4">
    <source>
        <dbReference type="ARBA" id="ARBA00012513"/>
    </source>
</evidence>
<evidence type="ECO:0000256" key="10">
    <source>
        <dbReference type="ARBA" id="ARBA00022723"/>
    </source>
</evidence>
<comment type="catalytic activity">
    <reaction evidence="16">
        <text>L-seryl-[protein] + ATP = O-phospho-L-seryl-[protein] + ADP + H(+)</text>
        <dbReference type="Rhea" id="RHEA:17989"/>
        <dbReference type="Rhea" id="RHEA-COMP:9863"/>
        <dbReference type="Rhea" id="RHEA-COMP:11604"/>
        <dbReference type="ChEBI" id="CHEBI:15378"/>
        <dbReference type="ChEBI" id="CHEBI:29999"/>
        <dbReference type="ChEBI" id="CHEBI:30616"/>
        <dbReference type="ChEBI" id="CHEBI:83421"/>
        <dbReference type="ChEBI" id="CHEBI:456216"/>
        <dbReference type="EC" id="2.7.11.1"/>
    </reaction>
</comment>
<sequence length="397" mass="45289">MRLDAKALRYMSNDDFRVLTAIEVGSRNHNIVPAPVIAQLSHLRGGGANKHISDLVKRKLIATEQNAKYKGYKLVYAGYDYLALRTLSKRGTVTSVGNQIGVGKESDIFVVAGEDENEVVLKLHRLGRQSFRNVKQKRDYFRQDQSPSWMYMSRLSAQKEYAFMKVLHEHGFPVPTPVDQNRHCVVMEFVEAFPLRQISDVGDPGTLYSTLMDLIVRLAKYGLIHGDFNEFNILLKDDGTPVLIDFPQMVSTSHLNADYYFNRDVDCIRTFFKRRFNYESMLYPKFGLDSNKEFDLDVQVAASGFTKKDQSQLEKYMEELGANGKDECSSDQDMDSNDDDLDSDDQVSGGDDDDDEENDGFDSDDDDDENYIIETDKLGNTIRRKRTDTDDQPEKCS</sequence>
<evidence type="ECO:0000256" key="19">
    <source>
        <dbReference type="SAM" id="MobiDB-lite"/>
    </source>
</evidence>
<comment type="catalytic activity">
    <reaction evidence="15">
        <text>L-threonyl-[protein] + ATP = O-phospho-L-threonyl-[protein] + ADP + H(+)</text>
        <dbReference type="Rhea" id="RHEA:46608"/>
        <dbReference type="Rhea" id="RHEA-COMP:11060"/>
        <dbReference type="Rhea" id="RHEA-COMP:11605"/>
        <dbReference type="ChEBI" id="CHEBI:15378"/>
        <dbReference type="ChEBI" id="CHEBI:30013"/>
        <dbReference type="ChEBI" id="CHEBI:30616"/>
        <dbReference type="ChEBI" id="CHEBI:61977"/>
        <dbReference type="ChEBI" id="CHEBI:456216"/>
        <dbReference type="EC" id="2.7.11.1"/>
    </reaction>
</comment>
<comment type="cofactor">
    <cofactor evidence="1">
        <name>Mg(2+)</name>
        <dbReference type="ChEBI" id="CHEBI:18420"/>
    </cofactor>
</comment>
<feature type="compositionally biased region" description="Basic and acidic residues" evidence="19">
    <location>
        <begin position="387"/>
        <end position="397"/>
    </location>
</feature>
<dbReference type="GO" id="GO:0005634">
    <property type="term" value="C:nucleus"/>
    <property type="evidence" value="ECO:0007669"/>
    <property type="project" value="TreeGrafter"/>
</dbReference>
<evidence type="ECO:0000313" key="21">
    <source>
        <dbReference type="EMBL" id="KAJ2786250.1"/>
    </source>
</evidence>
<evidence type="ECO:0000256" key="3">
    <source>
        <dbReference type="ARBA" id="ARBA00009196"/>
    </source>
</evidence>
<keyword evidence="5" id="KW-0963">Cytoplasm</keyword>
<evidence type="ECO:0000256" key="15">
    <source>
        <dbReference type="ARBA" id="ARBA00047899"/>
    </source>
</evidence>
<dbReference type="GO" id="GO:0005829">
    <property type="term" value="C:cytosol"/>
    <property type="evidence" value="ECO:0007669"/>
    <property type="project" value="TreeGrafter"/>
</dbReference>
<dbReference type="GO" id="GO:0004674">
    <property type="term" value="F:protein serine/threonine kinase activity"/>
    <property type="evidence" value="ECO:0007669"/>
    <property type="project" value="UniProtKB-KW"/>
</dbReference>
<dbReference type="EMBL" id="JANBUM010000071">
    <property type="protein sequence ID" value="KAJ2786250.1"/>
    <property type="molecule type" value="Genomic_DNA"/>
</dbReference>
<keyword evidence="10" id="KW-0479">Metal-binding</keyword>
<dbReference type="Gene3D" id="1.10.510.10">
    <property type="entry name" value="Transferase(Phosphotransferase) domain 1"/>
    <property type="match status" value="1"/>
</dbReference>
<keyword evidence="8" id="KW-0597">Phosphoprotein</keyword>
<dbReference type="Gene3D" id="1.10.10.10">
    <property type="entry name" value="Winged helix-like DNA-binding domain superfamily/Winged helix DNA-binding domain"/>
    <property type="match status" value="1"/>
</dbReference>
<dbReference type="GO" id="GO:0005524">
    <property type="term" value="F:ATP binding"/>
    <property type="evidence" value="ECO:0007669"/>
    <property type="project" value="UniProtKB-KW"/>
</dbReference>
<dbReference type="FunFam" id="1.10.510.10:FF:000307">
    <property type="entry name" value="Serine/threonine-protein kinase RIO2"/>
    <property type="match status" value="1"/>
</dbReference>
<name>A0A9W8HQS2_9FUNG</name>
<evidence type="ECO:0000256" key="6">
    <source>
        <dbReference type="ARBA" id="ARBA00022517"/>
    </source>
</evidence>
<dbReference type="Gene3D" id="3.30.200.20">
    <property type="entry name" value="Phosphorylase Kinase, domain 1"/>
    <property type="match status" value="1"/>
</dbReference>
<dbReference type="PANTHER" id="PTHR45852:SF1">
    <property type="entry name" value="SERINE_THREONINE-PROTEIN KINASE RIO2"/>
    <property type="match status" value="1"/>
</dbReference>
<keyword evidence="12 21" id="KW-0418">Kinase</keyword>
<dbReference type="SUPFAM" id="SSF56112">
    <property type="entry name" value="Protein kinase-like (PK-like)"/>
    <property type="match status" value="1"/>
</dbReference>
<keyword evidence="11" id="KW-0547">Nucleotide-binding</keyword>
<dbReference type="InterPro" id="IPR015285">
    <property type="entry name" value="RIO2_wHTH_N"/>
</dbReference>
<dbReference type="InterPro" id="IPR018935">
    <property type="entry name" value="RIO_kinase_CS"/>
</dbReference>
<evidence type="ECO:0000256" key="8">
    <source>
        <dbReference type="ARBA" id="ARBA00022553"/>
    </source>
</evidence>
<organism evidence="21 22">
    <name type="scientific">Coemansia interrupta</name>
    <dbReference type="NCBI Taxonomy" id="1126814"/>
    <lineage>
        <taxon>Eukaryota</taxon>
        <taxon>Fungi</taxon>
        <taxon>Fungi incertae sedis</taxon>
        <taxon>Zoopagomycota</taxon>
        <taxon>Kickxellomycotina</taxon>
        <taxon>Kickxellomycetes</taxon>
        <taxon>Kickxellales</taxon>
        <taxon>Kickxellaceae</taxon>
        <taxon>Coemansia</taxon>
    </lineage>
</organism>
<evidence type="ECO:0000259" key="20">
    <source>
        <dbReference type="SMART" id="SM00090"/>
    </source>
</evidence>
<dbReference type="InterPro" id="IPR018934">
    <property type="entry name" value="RIO_dom"/>
</dbReference>
<proteinExistence type="inferred from homology"/>
<dbReference type="Proteomes" id="UP001140172">
    <property type="component" value="Unassembled WGS sequence"/>
</dbReference>
<keyword evidence="13" id="KW-0067">ATP-binding</keyword>
<evidence type="ECO:0000256" key="14">
    <source>
        <dbReference type="ARBA" id="ARBA00022842"/>
    </source>
</evidence>
<dbReference type="InterPro" id="IPR000687">
    <property type="entry name" value="RIO_kinase"/>
</dbReference>
<reference evidence="21" key="1">
    <citation type="submission" date="2022-07" db="EMBL/GenBank/DDBJ databases">
        <title>Phylogenomic reconstructions and comparative analyses of Kickxellomycotina fungi.</title>
        <authorList>
            <person name="Reynolds N.K."/>
            <person name="Stajich J.E."/>
            <person name="Barry K."/>
            <person name="Grigoriev I.V."/>
            <person name="Crous P."/>
            <person name="Smith M.E."/>
        </authorList>
    </citation>
    <scope>NUCLEOTIDE SEQUENCE</scope>
    <source>
        <strain evidence="21">BCRC 34489</strain>
    </source>
</reference>
<dbReference type="InterPro" id="IPR036390">
    <property type="entry name" value="WH_DNA-bd_sf"/>
</dbReference>
<dbReference type="InterPro" id="IPR030484">
    <property type="entry name" value="Rio2"/>
</dbReference>
<dbReference type="AlphaFoldDB" id="A0A9W8HQS2"/>
<dbReference type="PROSITE" id="PS01245">
    <property type="entry name" value="RIO1"/>
    <property type="match status" value="1"/>
</dbReference>
<evidence type="ECO:0000256" key="17">
    <source>
        <dbReference type="ARBA" id="ARBA00068353"/>
    </source>
</evidence>
<dbReference type="InterPro" id="IPR011009">
    <property type="entry name" value="Kinase-like_dom_sf"/>
</dbReference>
<accession>A0A9W8HQS2</accession>
<dbReference type="SMART" id="SM00090">
    <property type="entry name" value="RIO"/>
    <property type="match status" value="1"/>
</dbReference>
<evidence type="ECO:0000313" key="22">
    <source>
        <dbReference type="Proteomes" id="UP001140172"/>
    </source>
</evidence>
<dbReference type="GO" id="GO:0046872">
    <property type="term" value="F:metal ion binding"/>
    <property type="evidence" value="ECO:0007669"/>
    <property type="project" value="UniProtKB-KW"/>
</dbReference>
<dbReference type="Pfam" id="PF09202">
    <property type="entry name" value="Rio2_N"/>
    <property type="match status" value="1"/>
</dbReference>
<evidence type="ECO:0000256" key="9">
    <source>
        <dbReference type="ARBA" id="ARBA00022679"/>
    </source>
</evidence>
<feature type="domain" description="RIO kinase" evidence="20">
    <location>
        <begin position="65"/>
        <end position="289"/>
    </location>
</feature>
<keyword evidence="22" id="KW-1185">Reference proteome</keyword>
<keyword evidence="7" id="KW-0723">Serine/threonine-protein kinase</keyword>
<feature type="compositionally biased region" description="Acidic residues" evidence="19">
    <location>
        <begin position="329"/>
        <end position="371"/>
    </location>
</feature>
<keyword evidence="14" id="KW-0460">Magnesium</keyword>
<dbReference type="FunFam" id="3.30.200.20:FF:000052">
    <property type="entry name" value="Serine/threonine-protein kinase RIO2"/>
    <property type="match status" value="1"/>
</dbReference>
<evidence type="ECO:0000256" key="2">
    <source>
        <dbReference type="ARBA" id="ARBA00004496"/>
    </source>
</evidence>
<dbReference type="FunFam" id="1.10.10.10:FF:000053">
    <property type="entry name" value="Serine/threonine-protein kinase RIO2"/>
    <property type="match status" value="1"/>
</dbReference>
<dbReference type="Pfam" id="PF01163">
    <property type="entry name" value="RIO1"/>
    <property type="match status" value="1"/>
</dbReference>
<protein>
    <recommendedName>
        <fullName evidence="17">Serine/threonine-protein kinase RIO2</fullName>
        <ecNumber evidence="4">2.7.11.1</ecNumber>
    </recommendedName>
    <alternativeName>
        <fullName evidence="18">Serine/threonine-protein kinase rio2</fullName>
    </alternativeName>
</protein>
<dbReference type="GO" id="GO:0030490">
    <property type="term" value="P:maturation of SSU-rRNA"/>
    <property type="evidence" value="ECO:0007669"/>
    <property type="project" value="TreeGrafter"/>
</dbReference>